<feature type="transmembrane region" description="Helical" evidence="1">
    <location>
        <begin position="32"/>
        <end position="52"/>
    </location>
</feature>
<evidence type="ECO:0000256" key="1">
    <source>
        <dbReference type="SAM" id="Phobius"/>
    </source>
</evidence>
<feature type="transmembrane region" description="Helical" evidence="1">
    <location>
        <begin position="7"/>
        <end position="26"/>
    </location>
</feature>
<evidence type="ECO:0000313" key="2">
    <source>
        <dbReference type="EMBL" id="NMH58689.1"/>
    </source>
</evidence>
<sequence length="78" mass="8985">MPITKWLVQYSIAFPLIFLLLAGVQYLKGHAIAYSIEFGLLWTTLSITVFALRRAYIFRKNVHCHLCNDLPADETTKK</sequence>
<name>A0ABX1QXW3_9ALTE</name>
<keyword evidence="1" id="KW-1133">Transmembrane helix</keyword>
<evidence type="ECO:0000313" key="3">
    <source>
        <dbReference type="Proteomes" id="UP000709336"/>
    </source>
</evidence>
<keyword evidence="1" id="KW-0472">Membrane</keyword>
<proteinExistence type="predicted"/>
<protein>
    <submittedName>
        <fullName evidence="2">Uncharacterized protein</fullName>
    </submittedName>
</protein>
<accession>A0ABX1QXW3</accession>
<organism evidence="2 3">
    <name type="scientific">Alteromonas ponticola</name>
    <dbReference type="NCBI Taxonomy" id="2720613"/>
    <lineage>
        <taxon>Bacteria</taxon>
        <taxon>Pseudomonadati</taxon>
        <taxon>Pseudomonadota</taxon>
        <taxon>Gammaproteobacteria</taxon>
        <taxon>Alteromonadales</taxon>
        <taxon>Alteromonadaceae</taxon>
        <taxon>Alteromonas/Salinimonas group</taxon>
        <taxon>Alteromonas</taxon>
    </lineage>
</organism>
<reference evidence="2 3" key="1">
    <citation type="submission" date="2020-03" db="EMBL/GenBank/DDBJ databases">
        <title>Alteromonas ponticola sp. nov., isolated from seawater.</title>
        <authorList>
            <person name="Yoon J.-H."/>
            <person name="Kim Y.-O."/>
        </authorList>
    </citation>
    <scope>NUCLEOTIDE SEQUENCE [LARGE SCALE GENOMIC DNA]</scope>
    <source>
        <strain evidence="2 3">MYP5</strain>
    </source>
</reference>
<keyword evidence="1" id="KW-0812">Transmembrane</keyword>
<dbReference type="RefSeq" id="WP_169209245.1">
    <property type="nucleotide sequence ID" value="NZ_JAATNW010000001.1"/>
</dbReference>
<comment type="caution">
    <text evidence="2">The sequence shown here is derived from an EMBL/GenBank/DDBJ whole genome shotgun (WGS) entry which is preliminary data.</text>
</comment>
<gene>
    <name evidence="2" type="ORF">HCJ96_01445</name>
</gene>
<dbReference type="Proteomes" id="UP000709336">
    <property type="component" value="Unassembled WGS sequence"/>
</dbReference>
<keyword evidence="3" id="KW-1185">Reference proteome</keyword>
<dbReference type="EMBL" id="JAATNW010000001">
    <property type="protein sequence ID" value="NMH58689.1"/>
    <property type="molecule type" value="Genomic_DNA"/>
</dbReference>